<organism evidence="2 3">
    <name type="scientific">Blastococcus saxobsidens</name>
    <dbReference type="NCBI Taxonomy" id="138336"/>
    <lineage>
        <taxon>Bacteria</taxon>
        <taxon>Bacillati</taxon>
        <taxon>Actinomycetota</taxon>
        <taxon>Actinomycetes</taxon>
        <taxon>Geodermatophilales</taxon>
        <taxon>Geodermatophilaceae</taxon>
        <taxon>Blastococcus</taxon>
    </lineage>
</organism>
<evidence type="ECO:0000313" key="2">
    <source>
        <dbReference type="EMBL" id="RZU34083.1"/>
    </source>
</evidence>
<sequence length="268" mass="29442">MPARPSRWCGASAPARVSGSVHGVSEVADRRRRPDVVRGPRQRPALGRQVADSMAVLPVARHSTCSYRRAVRTDVVCPQMRAVATRHPERQSARNRRFRRKLTHETCDQGALVVGHRRNPVPQGAAWRLTFRGNVRERRLQCDTDGEVWLVDRLGSAGLRCAFDMGAKVGDWPAPVLGRAPAACVDAFEIMQSTAELMAQRFAGADCVVVNAIGLMQEPGSRSSTLPPARRRPASWTTPARRRTDGREYLLGRGMRIARSAASSASTC</sequence>
<reference evidence="2 3" key="1">
    <citation type="submission" date="2019-02" db="EMBL/GenBank/DDBJ databases">
        <title>Sequencing the genomes of 1000 actinobacteria strains.</title>
        <authorList>
            <person name="Klenk H.-P."/>
        </authorList>
    </citation>
    <scope>NUCLEOTIDE SEQUENCE [LARGE SCALE GENOMIC DNA]</scope>
    <source>
        <strain evidence="2 3">DSM 44509</strain>
    </source>
</reference>
<name>A0A4Q7YC61_9ACTN</name>
<evidence type="ECO:0000256" key="1">
    <source>
        <dbReference type="SAM" id="MobiDB-lite"/>
    </source>
</evidence>
<protein>
    <submittedName>
        <fullName evidence="2">Uncharacterized protein</fullName>
    </submittedName>
</protein>
<feature type="region of interest" description="Disordered" evidence="1">
    <location>
        <begin position="219"/>
        <end position="243"/>
    </location>
</feature>
<gene>
    <name evidence="2" type="ORF">BKA19_3837</name>
</gene>
<comment type="caution">
    <text evidence="2">The sequence shown here is derived from an EMBL/GenBank/DDBJ whole genome shotgun (WGS) entry which is preliminary data.</text>
</comment>
<accession>A0A4Q7YC61</accession>
<dbReference type="AlphaFoldDB" id="A0A4Q7YC61"/>
<evidence type="ECO:0000313" key="3">
    <source>
        <dbReference type="Proteomes" id="UP000292507"/>
    </source>
</evidence>
<proteinExistence type="predicted"/>
<dbReference type="Proteomes" id="UP000292507">
    <property type="component" value="Unassembled WGS sequence"/>
</dbReference>
<keyword evidence="3" id="KW-1185">Reference proteome</keyword>
<dbReference type="EMBL" id="SHKV01000001">
    <property type="protein sequence ID" value="RZU34083.1"/>
    <property type="molecule type" value="Genomic_DNA"/>
</dbReference>